<name>A0AAV2FV37_9ROSI</name>
<evidence type="ECO:0000313" key="2">
    <source>
        <dbReference type="EMBL" id="CAL1402199.1"/>
    </source>
</evidence>
<gene>
    <name evidence="2" type="ORF">LTRI10_LOCUS42218</name>
</gene>
<dbReference type="AlphaFoldDB" id="A0AAV2FV37"/>
<dbReference type="EMBL" id="OZ034820">
    <property type="protein sequence ID" value="CAL1402199.1"/>
    <property type="molecule type" value="Genomic_DNA"/>
</dbReference>
<accession>A0AAV2FV37</accession>
<dbReference type="Proteomes" id="UP001497516">
    <property type="component" value="Chromosome 7"/>
</dbReference>
<keyword evidence="3" id="KW-1185">Reference proteome</keyword>
<proteinExistence type="predicted"/>
<sequence length="166" mass="19153">MRLDNSDEDNFAELINISSDDELDTDIDAIESDDEAEFDSNNVAAGLLDELETVPPQELSYSVFTESDIRRHIDDNINQLSAISIGTRARSRTRDESEIRRQVGLPVATQQLRPMRPPILPLVLAELHRGKRQRRAQLPEIEMPRTFLQSPRWRRSDQQNRGQKEF</sequence>
<reference evidence="2 3" key="1">
    <citation type="submission" date="2024-04" db="EMBL/GenBank/DDBJ databases">
        <authorList>
            <person name="Fracassetti M."/>
        </authorList>
    </citation>
    <scope>NUCLEOTIDE SEQUENCE [LARGE SCALE GENOMIC DNA]</scope>
</reference>
<evidence type="ECO:0000256" key="1">
    <source>
        <dbReference type="SAM" id="MobiDB-lite"/>
    </source>
</evidence>
<feature type="region of interest" description="Disordered" evidence="1">
    <location>
        <begin position="133"/>
        <end position="166"/>
    </location>
</feature>
<feature type="compositionally biased region" description="Basic and acidic residues" evidence="1">
    <location>
        <begin position="154"/>
        <end position="166"/>
    </location>
</feature>
<evidence type="ECO:0000313" key="3">
    <source>
        <dbReference type="Proteomes" id="UP001497516"/>
    </source>
</evidence>
<organism evidence="2 3">
    <name type="scientific">Linum trigynum</name>
    <dbReference type="NCBI Taxonomy" id="586398"/>
    <lineage>
        <taxon>Eukaryota</taxon>
        <taxon>Viridiplantae</taxon>
        <taxon>Streptophyta</taxon>
        <taxon>Embryophyta</taxon>
        <taxon>Tracheophyta</taxon>
        <taxon>Spermatophyta</taxon>
        <taxon>Magnoliopsida</taxon>
        <taxon>eudicotyledons</taxon>
        <taxon>Gunneridae</taxon>
        <taxon>Pentapetalae</taxon>
        <taxon>rosids</taxon>
        <taxon>fabids</taxon>
        <taxon>Malpighiales</taxon>
        <taxon>Linaceae</taxon>
        <taxon>Linum</taxon>
    </lineage>
</organism>
<protein>
    <submittedName>
        <fullName evidence="2">Uncharacterized protein</fullName>
    </submittedName>
</protein>